<feature type="domain" description="Glycosyltransferase subfamily 4-like N-terminal" evidence="1">
    <location>
        <begin position="16"/>
        <end position="192"/>
    </location>
</feature>
<dbReference type="GO" id="GO:0016757">
    <property type="term" value="F:glycosyltransferase activity"/>
    <property type="evidence" value="ECO:0007669"/>
    <property type="project" value="UniProtKB-ARBA"/>
</dbReference>
<dbReference type="EMBL" id="PGTO01000007">
    <property type="protein sequence ID" value="RAU21859.1"/>
    <property type="molecule type" value="Genomic_DNA"/>
</dbReference>
<dbReference type="OrthoDB" id="9783380at2"/>
<sequence length="392" mass="43233">MNIALLSFSAIPDDARVRRHGDALMAAGHDVIAIGLPGGRAMAPSWALKEIAPIAPEGALRPLLRAWRIGRMALCRMVPGLADAIYWGQAQHRAMYDAASVLDADVFVANDWLTLPIASRLAAERGKPYLYDSHEYAVEEGADRRLWRLLVSPYVRAMEARHIHGAAVVMTVADGIARLMRRDHGLLVDPVVVRNVVPSNLQPFRPCGAVIDVLYQGLLRADRGLDTLIRSVPAWRPEFRLRIRGPGEPAVVERLKIQAMAAAPDRIVFDPPVSPLDMIAAANRSDLGIHPIPPTSNQTRYCLPNKFFEYAMAGLALCVSDSVEMSALMRLHGLGEVITADTTEAIARAVNSFDRDRIDACKRNAIEAARQLSWERESVKLVMAFEQLRTGY</sequence>
<dbReference type="Proteomes" id="UP000251075">
    <property type="component" value="Unassembled WGS sequence"/>
</dbReference>
<dbReference type="Pfam" id="PF13579">
    <property type="entry name" value="Glyco_trans_4_4"/>
    <property type="match status" value="1"/>
</dbReference>
<protein>
    <recommendedName>
        <fullName evidence="1">Glycosyltransferase subfamily 4-like N-terminal domain-containing protein</fullName>
    </recommendedName>
</protein>
<accession>A0A364NXQ5</accession>
<dbReference type="AlphaFoldDB" id="A0A364NXQ5"/>
<dbReference type="InterPro" id="IPR028098">
    <property type="entry name" value="Glyco_trans_4-like_N"/>
</dbReference>
<dbReference type="RefSeq" id="WP_146747724.1">
    <property type="nucleotide sequence ID" value="NZ_PGTO01000007.1"/>
</dbReference>
<name>A0A364NXQ5_9PROT</name>
<keyword evidence="3" id="KW-1185">Reference proteome</keyword>
<reference evidence="2 3" key="1">
    <citation type="submission" date="2017-11" db="EMBL/GenBank/DDBJ databases">
        <title>Draft genome sequence of magnetotactic bacterium Magnetospirillum kuznetsovii LBB-42.</title>
        <authorList>
            <person name="Grouzdev D.S."/>
            <person name="Rysina M.S."/>
            <person name="Baslerov R.V."/>
            <person name="Koziaeva V."/>
        </authorList>
    </citation>
    <scope>NUCLEOTIDE SEQUENCE [LARGE SCALE GENOMIC DNA]</scope>
    <source>
        <strain evidence="2 3">LBB-42</strain>
    </source>
</reference>
<dbReference type="Pfam" id="PF13692">
    <property type="entry name" value="Glyco_trans_1_4"/>
    <property type="match status" value="1"/>
</dbReference>
<dbReference type="SUPFAM" id="SSF53756">
    <property type="entry name" value="UDP-Glycosyltransferase/glycogen phosphorylase"/>
    <property type="match status" value="1"/>
</dbReference>
<gene>
    <name evidence="2" type="ORF">CU669_11175</name>
</gene>
<evidence type="ECO:0000313" key="3">
    <source>
        <dbReference type="Proteomes" id="UP000251075"/>
    </source>
</evidence>
<dbReference type="Gene3D" id="3.40.50.2000">
    <property type="entry name" value="Glycogen Phosphorylase B"/>
    <property type="match status" value="2"/>
</dbReference>
<evidence type="ECO:0000313" key="2">
    <source>
        <dbReference type="EMBL" id="RAU21859.1"/>
    </source>
</evidence>
<evidence type="ECO:0000259" key="1">
    <source>
        <dbReference type="Pfam" id="PF13579"/>
    </source>
</evidence>
<comment type="caution">
    <text evidence="2">The sequence shown here is derived from an EMBL/GenBank/DDBJ whole genome shotgun (WGS) entry which is preliminary data.</text>
</comment>
<organism evidence="2 3">
    <name type="scientific">Paramagnetospirillum kuznetsovii</name>
    <dbReference type="NCBI Taxonomy" id="2053833"/>
    <lineage>
        <taxon>Bacteria</taxon>
        <taxon>Pseudomonadati</taxon>
        <taxon>Pseudomonadota</taxon>
        <taxon>Alphaproteobacteria</taxon>
        <taxon>Rhodospirillales</taxon>
        <taxon>Magnetospirillaceae</taxon>
        <taxon>Paramagnetospirillum</taxon>
    </lineage>
</organism>
<proteinExistence type="predicted"/>